<proteinExistence type="evidence at transcript level"/>
<organism evidence="1">
    <name type="scientific">Ixodes ricinus</name>
    <name type="common">Common tick</name>
    <name type="synonym">Acarus ricinus</name>
    <dbReference type="NCBI Taxonomy" id="34613"/>
    <lineage>
        <taxon>Eukaryota</taxon>
        <taxon>Metazoa</taxon>
        <taxon>Ecdysozoa</taxon>
        <taxon>Arthropoda</taxon>
        <taxon>Chelicerata</taxon>
        <taxon>Arachnida</taxon>
        <taxon>Acari</taxon>
        <taxon>Parasitiformes</taxon>
        <taxon>Ixodida</taxon>
        <taxon>Ixodoidea</taxon>
        <taxon>Ixodidae</taxon>
        <taxon>Ixodinae</taxon>
        <taxon>Ixodes</taxon>
    </lineage>
</organism>
<protein>
    <submittedName>
        <fullName evidence="1">Uncharacterized protein</fullName>
    </submittedName>
</protein>
<reference evidence="1" key="1">
    <citation type="submission" date="2012-12" db="EMBL/GenBank/DDBJ databases">
        <title>Identification and characterization of a phenylalanine ammonia-lyase gene family in Isatis indigotica Fort.</title>
        <authorList>
            <person name="Liu Q."/>
            <person name="Chen J."/>
            <person name="Zhou X."/>
            <person name="Di P."/>
            <person name="Xiao Y."/>
            <person name="Xuan H."/>
            <person name="Zhang L."/>
            <person name="Chen W."/>
        </authorList>
    </citation>
    <scope>NUCLEOTIDE SEQUENCE</scope>
    <source>
        <tissue evidence="1">Salivary gland</tissue>
    </source>
</reference>
<dbReference type="EMBL" id="GADI01002820">
    <property type="protein sequence ID" value="JAA70988.1"/>
    <property type="molecule type" value="mRNA"/>
</dbReference>
<name>A0A0K8RJB0_IXORI</name>
<accession>A0A0K8RJB0</accession>
<sequence>MKQISTFPNSEIPITLESYSLNYETNIYNEVDADDYFAKFVDFVRNKFIKYEIPIMHLRPVDIPNREYLTALIHIRDSTKNIYSSMNTTDAKQKLISSMVKNRYMKLEALRYRMTIYQLRLNRLFNFVLLTNRRHENIISKIIQLRTVVSIIDVAVHLLDKSIMPYNADFNFRRNCLDDEVDFGGDPSDLLDNDDTKAVPPGMYQNINELNHILNLIKSEERKYRLEQFHGAYTTQFAELIRRAKLSDFQLQHRLRRAVGWGTEEYERRTATSALLQNLKALRPNVIGDIKEEYLRILRQQAITLQNKHRERDVDNFIHGLLKQDRDAMEAEINAVENLDLSTIYDPQYGNENAEIARKWILNEYINYMNNIFMSSKKVLEESIEHNKYQMENLNKYKTDSPIIETKGYYFPFEYTRLLESYRTSTPGTPSNISVSGLHMRTFDIIPMPYLILNSDSFNLLEHIRELDKFLDNKPNKTYMILTLFILGIRKILETGASLKQTETFNAVFNAVINTWMNNGINAVFEVLNLHKDFLAFYTSQDVNNPDPIKANLAIHTEEIRTVLLRVFREIYLRGDSVYYNIIAIAKDRMYDQTNNINEFHLESFHMIHNAINCLFHYTNSNNAAFSLARCFLRLQFIKYEKDSKLEIAESIWNALLLIFNHNWGKDDSKKLEERHGTAVMHVLSEIADLMGDVNTGRQLQTVVPFFKCYRQLQHVPYEVANVLLDFMYIGQQTHIQADRTFEVFSHFRDIDDKLAKCEMARNVWETVWNDINIHSDSEPINIAQADCPLMNPQIQRDIQDVSRKIAALTTKRDQDLLKKHIPSRYELVYTDYRYAYLPRELKNILDDAYYYFNLNSEKSERIMHHLDMIVTEARRPNSVREDTNKSIYQHLANRYAKCVHYVEGVSEQKSENPLIMLYDVIIHIFQTFEVATSRRYAFEMYVDKMEALFKRIKDPNKVAGQRSNTIAMFERFFLPSEKADALIAVRKLVSLSRLTEYPEINVYNQRHVLHYAWRAILQLVSNISSTVTRDIIKSVIPHLGTTEDVILNTFVETVKTLYRCINGENVKDWNICDNVILMLYDHCELKTMYTRTPTKAMVYPAEFKNLLIEFENSLDIHKCASIYTRYFAGVLRVCEGLDKIMPTPHLSNPQKVQLAIQKYDRQFNWKTSFLHNLRVFLTNKPVHTVYNVLTSIGINHLVFLPSAFSLRDANLYLLTNFINESVFSRPPELLDYLDPRKIEDYDLKLKMAATVFAAYNDHVKLNTCKNETNEVLQKMMFEFVKNPKVIELGDELLKIQSLETRIRYLHYIHSIISIELSSALTNMLRLEFLNRQDWLMRYINAVLNFASQNNYQTINNNVVNAFIRYQSESSRAGTKINESIDALNYELMHDTLRLFRVRIMTIRGLKKVIENWKSLLDELSIRHDIENNTNYTYISKRHSFFHTRGISLFMGDYEISNRTGGMVRAMDTKNTYIEFDPTDLFDNSPTCKRKLFEKESYNKLLIALHGAEEAIDYMRIYGDSSDSYDNVDEMIADEFEKYNFRLYNPERLEKLLENEILLDQNVFVKFKQIANGLQPSRANTNMINTAVLELWHYHHPKQEDLRTHQLINYDIAIKTVTDVYPTFYANNGYYAFVQNTIDGAREIEFTIDMSKVHHLPEAPAAKPSSFPKVDTLLNSEPTRQLIDKGNEDEPFVKFKPHRYVFPSTGQLPKVEETFQIGEKVPPGTYYLRYPTEETVWHGMEYYSQLRNNLISEMRGLQQNDPNYVSTNQYFEWVNNIFPFFVV</sequence>
<evidence type="ECO:0000313" key="1">
    <source>
        <dbReference type="EMBL" id="JAA70988.1"/>
    </source>
</evidence>